<evidence type="ECO:0000256" key="5">
    <source>
        <dbReference type="ARBA" id="ARBA00013376"/>
    </source>
</evidence>
<feature type="binding site" evidence="13">
    <location>
        <begin position="10"/>
        <end position="17"/>
    </location>
    <ligand>
        <name>NADP(+)</name>
        <dbReference type="ChEBI" id="CHEBI:58349"/>
    </ligand>
</feature>
<dbReference type="PIRSF" id="PIRSF000098">
    <property type="entry name" value="Homoser_dehydrog"/>
    <property type="match status" value="1"/>
</dbReference>
<sequence>MTTTIEVGMLGLGTVGSGVVERLTRSAAKIEQTQGIRLHLAAVAVNHLNAPRTVQLPIGTRLTDSLTNVVCDRKIQLVIEVMGTVAIAKKAIVAALNQGKAVVTANKDLIATAGPELAALAKKQGCDLFYEASVAGGIPILRTLTDSYVTDNVQAVSGIINGTANYMLSAMATGQSYEQALATAQAAGYAEADPTNDVAGIDAAYKLMILSRFAFGQELSLPQIAPTGITHLSASVCRLAAENGWQIKLLAQIQRHGSGLYCRVALVAVPVDQPLSQINGVQNAVAVQSEAIGTSLYTGPGAGSTATANSVLNDVLVAAKHLINGYRMIRNQKRSVSLTVTRFDQLPQTYLGIGPVAPEAVKYYANEADFSVKTIADDCYQITGLSAVKRKKLRANLPLTLIPIAGTTDWKQVTENSITSPINVAI</sequence>
<evidence type="ECO:0000313" key="19">
    <source>
        <dbReference type="Proteomes" id="UP000076882"/>
    </source>
</evidence>
<comment type="similarity">
    <text evidence="3 15">Belongs to the homoserine dehydrogenase family.</text>
</comment>
<dbReference type="SUPFAM" id="SSF51735">
    <property type="entry name" value="NAD(P)-binding Rossmann-fold domains"/>
    <property type="match status" value="1"/>
</dbReference>
<dbReference type="Pfam" id="PF00742">
    <property type="entry name" value="Homoserine_dh"/>
    <property type="match status" value="1"/>
</dbReference>
<evidence type="ECO:0000256" key="9">
    <source>
        <dbReference type="ARBA" id="ARBA00023053"/>
    </source>
</evidence>
<dbReference type="Proteomes" id="UP000076882">
    <property type="component" value="Unassembled WGS sequence"/>
</dbReference>
<evidence type="ECO:0000256" key="15">
    <source>
        <dbReference type="RuleBase" id="RU004171"/>
    </source>
</evidence>
<dbReference type="Pfam" id="PF03447">
    <property type="entry name" value="NAD_binding_3"/>
    <property type="match status" value="1"/>
</dbReference>
<keyword evidence="8 14" id="KW-0560">Oxidoreductase</keyword>
<evidence type="ECO:0000259" key="17">
    <source>
        <dbReference type="Pfam" id="PF03447"/>
    </source>
</evidence>
<evidence type="ECO:0000256" key="12">
    <source>
        <dbReference type="PIRSR" id="PIRSR000098-1"/>
    </source>
</evidence>
<dbReference type="UniPathway" id="UPA00050">
    <property type="reaction ID" value="UER00063"/>
</dbReference>
<comment type="caution">
    <text evidence="18">The sequence shown here is derived from an EMBL/GenBank/DDBJ whole genome shotgun (WGS) entry which is preliminary data.</text>
</comment>
<evidence type="ECO:0000256" key="14">
    <source>
        <dbReference type="RuleBase" id="RU000579"/>
    </source>
</evidence>
<feature type="binding site" evidence="13">
    <location>
        <position position="107"/>
    </location>
    <ligand>
        <name>NADPH</name>
        <dbReference type="ChEBI" id="CHEBI:57783"/>
    </ligand>
</feature>
<dbReference type="GO" id="GO:0004412">
    <property type="term" value="F:homoserine dehydrogenase activity"/>
    <property type="evidence" value="ECO:0007669"/>
    <property type="project" value="UniProtKB-EC"/>
</dbReference>
<dbReference type="FunFam" id="3.30.360.10:FF:000005">
    <property type="entry name" value="Homoserine dehydrogenase"/>
    <property type="match status" value="1"/>
</dbReference>
<accession>A0A162G571</accession>
<evidence type="ECO:0000256" key="6">
    <source>
        <dbReference type="ARBA" id="ARBA00022605"/>
    </source>
</evidence>
<dbReference type="AlphaFoldDB" id="A0A162G571"/>
<dbReference type="Gene3D" id="3.40.50.720">
    <property type="entry name" value="NAD(P)-binding Rossmann-like Domain"/>
    <property type="match status" value="1"/>
</dbReference>
<comment type="pathway">
    <text evidence="1 14">Amino-acid biosynthesis; L-threonine biosynthesis; L-threonine from L-aspartate: step 3/5.</text>
</comment>
<evidence type="ECO:0000256" key="13">
    <source>
        <dbReference type="PIRSR" id="PIRSR000098-2"/>
    </source>
</evidence>
<evidence type="ECO:0000256" key="3">
    <source>
        <dbReference type="ARBA" id="ARBA00006753"/>
    </source>
</evidence>
<reference evidence="18 19" key="1">
    <citation type="submission" date="2016-03" db="EMBL/GenBank/DDBJ databases">
        <title>Comparative genomics of 54 Lactobacillus plantarum strains reveals genomic uncoupling from niche constraints.</title>
        <authorList>
            <person name="Martino M.E."/>
        </authorList>
    </citation>
    <scope>NUCLEOTIDE SEQUENCE [LARGE SCALE GENOMIC DNA]</scope>
    <source>
        <strain evidence="18 19">19.1</strain>
    </source>
</reference>
<feature type="domain" description="Aspartate/homoserine dehydrogenase NAD-binding" evidence="17">
    <location>
        <begin position="11"/>
        <end position="131"/>
    </location>
</feature>
<evidence type="ECO:0000256" key="8">
    <source>
        <dbReference type="ARBA" id="ARBA00023002"/>
    </source>
</evidence>
<dbReference type="PANTHER" id="PTHR43331">
    <property type="entry name" value="HOMOSERINE DEHYDROGENASE"/>
    <property type="match status" value="1"/>
</dbReference>
<evidence type="ECO:0000256" key="4">
    <source>
        <dbReference type="ARBA" id="ARBA00013213"/>
    </source>
</evidence>
<keyword evidence="10 14" id="KW-0486">Methionine biosynthesis</keyword>
<gene>
    <name evidence="18" type="ORF">Lp19_1388</name>
</gene>
<evidence type="ECO:0000256" key="10">
    <source>
        <dbReference type="ARBA" id="ARBA00023167"/>
    </source>
</evidence>
<feature type="binding site" evidence="13">
    <location>
        <position position="191"/>
    </location>
    <ligand>
        <name>L-homoserine</name>
        <dbReference type="ChEBI" id="CHEBI:57476"/>
    </ligand>
</feature>
<evidence type="ECO:0000256" key="7">
    <source>
        <dbReference type="ARBA" id="ARBA00022697"/>
    </source>
</evidence>
<evidence type="ECO:0000256" key="1">
    <source>
        <dbReference type="ARBA" id="ARBA00005056"/>
    </source>
</evidence>
<proteinExistence type="inferred from homology"/>
<dbReference type="PATRIC" id="fig|1590.144.peg.2224"/>
<dbReference type="GO" id="GO:0009088">
    <property type="term" value="P:threonine biosynthetic process"/>
    <property type="evidence" value="ECO:0007669"/>
    <property type="project" value="UniProtKB-UniPathway"/>
</dbReference>
<dbReference type="EMBL" id="LUXM01000026">
    <property type="protein sequence ID" value="KZU95434.1"/>
    <property type="molecule type" value="Genomic_DNA"/>
</dbReference>
<evidence type="ECO:0000313" key="18">
    <source>
        <dbReference type="EMBL" id="KZU95434.1"/>
    </source>
</evidence>
<dbReference type="PROSITE" id="PS01042">
    <property type="entry name" value="HOMOSER_DHGENASE"/>
    <property type="match status" value="1"/>
</dbReference>
<organism evidence="18 19">
    <name type="scientific">Lactiplantibacillus plantarum</name>
    <name type="common">Lactobacillus plantarum</name>
    <dbReference type="NCBI Taxonomy" id="1590"/>
    <lineage>
        <taxon>Bacteria</taxon>
        <taxon>Bacillati</taxon>
        <taxon>Bacillota</taxon>
        <taxon>Bacilli</taxon>
        <taxon>Lactobacillales</taxon>
        <taxon>Lactobacillaceae</taxon>
        <taxon>Lactiplantibacillus</taxon>
    </lineage>
</organism>
<dbReference type="Gene3D" id="3.30.360.10">
    <property type="entry name" value="Dihydrodipicolinate Reductase, domain 2"/>
    <property type="match status" value="1"/>
</dbReference>
<dbReference type="PANTHER" id="PTHR43331:SF1">
    <property type="entry name" value="HOMOSERINE DEHYDROGENASE"/>
    <property type="match status" value="1"/>
</dbReference>
<dbReference type="InterPro" id="IPR036291">
    <property type="entry name" value="NAD(P)-bd_dom_sf"/>
</dbReference>
<keyword evidence="13 14" id="KW-0521">NADP</keyword>
<dbReference type="UniPathway" id="UPA00051">
    <property type="reaction ID" value="UER00465"/>
</dbReference>
<evidence type="ECO:0000256" key="11">
    <source>
        <dbReference type="ARBA" id="ARBA00048841"/>
    </source>
</evidence>
<dbReference type="GO" id="GO:0050661">
    <property type="term" value="F:NADP binding"/>
    <property type="evidence" value="ECO:0007669"/>
    <property type="project" value="InterPro"/>
</dbReference>
<comment type="pathway">
    <text evidence="2 14">Amino-acid biosynthesis; L-methionine biosynthesis via de novo pathway; L-homoserine from L-aspartate: step 3/3.</text>
</comment>
<dbReference type="RefSeq" id="WP_044431552.1">
    <property type="nucleotide sequence ID" value="NZ_CP010528.1"/>
</dbReference>
<keyword evidence="6 14" id="KW-0028">Amino-acid biosynthesis</keyword>
<feature type="active site" description="Proton donor" evidence="12">
    <location>
        <position position="206"/>
    </location>
</feature>
<evidence type="ECO:0000259" key="16">
    <source>
        <dbReference type="Pfam" id="PF00742"/>
    </source>
</evidence>
<dbReference type="NCBIfam" id="NF004976">
    <property type="entry name" value="PRK06349.1"/>
    <property type="match status" value="1"/>
</dbReference>
<dbReference type="InterPro" id="IPR019811">
    <property type="entry name" value="HDH_CS"/>
</dbReference>
<evidence type="ECO:0000256" key="2">
    <source>
        <dbReference type="ARBA" id="ARBA00005062"/>
    </source>
</evidence>
<dbReference type="KEGG" id="lpb:SH83_10780"/>
<dbReference type="GO" id="GO:0009086">
    <property type="term" value="P:methionine biosynthetic process"/>
    <property type="evidence" value="ECO:0007669"/>
    <property type="project" value="UniProtKB-KW"/>
</dbReference>
<dbReference type="InterPro" id="IPR016204">
    <property type="entry name" value="HDH"/>
</dbReference>
<protein>
    <recommendedName>
        <fullName evidence="5 14">Homoserine dehydrogenase</fullName>
        <ecNumber evidence="4 14">1.1.1.3</ecNumber>
    </recommendedName>
</protein>
<dbReference type="EC" id="1.1.1.3" evidence="4 14"/>
<keyword evidence="7 14" id="KW-0791">Threonine biosynthesis</keyword>
<dbReference type="InterPro" id="IPR001342">
    <property type="entry name" value="HDH_cat"/>
</dbReference>
<name>A0A162G571_LACPN</name>
<comment type="catalytic activity">
    <reaction evidence="11">
        <text>L-homoserine + NADP(+) = L-aspartate 4-semialdehyde + NADPH + H(+)</text>
        <dbReference type="Rhea" id="RHEA:15761"/>
        <dbReference type="ChEBI" id="CHEBI:15378"/>
        <dbReference type="ChEBI" id="CHEBI:57476"/>
        <dbReference type="ChEBI" id="CHEBI:57783"/>
        <dbReference type="ChEBI" id="CHEBI:58349"/>
        <dbReference type="ChEBI" id="CHEBI:537519"/>
        <dbReference type="EC" id="1.1.1.3"/>
    </reaction>
    <physiologicalReaction direction="right-to-left" evidence="11">
        <dbReference type="Rhea" id="RHEA:15763"/>
    </physiologicalReaction>
</comment>
<dbReference type="SUPFAM" id="SSF55347">
    <property type="entry name" value="Glyceraldehyde-3-phosphate dehydrogenase-like, C-terminal domain"/>
    <property type="match status" value="1"/>
</dbReference>
<keyword evidence="9" id="KW-0915">Sodium</keyword>
<dbReference type="InterPro" id="IPR005106">
    <property type="entry name" value="Asp/hSer_DH_NAD-bd"/>
</dbReference>
<feature type="domain" description="Homoserine dehydrogenase catalytic" evidence="16">
    <location>
        <begin position="139"/>
        <end position="316"/>
    </location>
</feature>